<keyword evidence="3" id="KW-1185">Reference proteome</keyword>
<proteinExistence type="predicted"/>
<dbReference type="RefSeq" id="WP_205111109.1">
    <property type="nucleotide sequence ID" value="NZ_BAAAHT010000001.1"/>
</dbReference>
<gene>
    <name evidence="2" type="ORF">JOE66_003189</name>
</gene>
<dbReference type="Proteomes" id="UP000776164">
    <property type="component" value="Unassembled WGS sequence"/>
</dbReference>
<feature type="region of interest" description="Disordered" evidence="1">
    <location>
        <begin position="117"/>
        <end position="140"/>
    </location>
</feature>
<dbReference type="EMBL" id="JAFBBU010000001">
    <property type="protein sequence ID" value="MBM7473555.1"/>
    <property type="molecule type" value="Genomic_DNA"/>
</dbReference>
<protein>
    <submittedName>
        <fullName evidence="2">Uncharacterized protein</fullName>
    </submittedName>
</protein>
<evidence type="ECO:0000256" key="1">
    <source>
        <dbReference type="SAM" id="MobiDB-lite"/>
    </source>
</evidence>
<organism evidence="2 3">
    <name type="scientific">Subtercola frigoramans</name>
    <dbReference type="NCBI Taxonomy" id="120298"/>
    <lineage>
        <taxon>Bacteria</taxon>
        <taxon>Bacillati</taxon>
        <taxon>Actinomycetota</taxon>
        <taxon>Actinomycetes</taxon>
        <taxon>Micrococcales</taxon>
        <taxon>Microbacteriaceae</taxon>
        <taxon>Subtercola</taxon>
    </lineage>
</organism>
<evidence type="ECO:0000313" key="2">
    <source>
        <dbReference type="EMBL" id="MBM7473555.1"/>
    </source>
</evidence>
<accession>A0ABS2L9X9</accession>
<name>A0ABS2L9X9_9MICO</name>
<evidence type="ECO:0000313" key="3">
    <source>
        <dbReference type="Proteomes" id="UP000776164"/>
    </source>
</evidence>
<reference evidence="2 3" key="1">
    <citation type="submission" date="2021-01" db="EMBL/GenBank/DDBJ databases">
        <title>Sequencing the genomes of 1000 actinobacteria strains.</title>
        <authorList>
            <person name="Klenk H.-P."/>
        </authorList>
    </citation>
    <scope>NUCLEOTIDE SEQUENCE [LARGE SCALE GENOMIC DNA]</scope>
    <source>
        <strain evidence="2 3">DSM 13057</strain>
    </source>
</reference>
<comment type="caution">
    <text evidence="2">The sequence shown here is derived from an EMBL/GenBank/DDBJ whole genome shotgun (WGS) entry which is preliminary data.</text>
</comment>
<sequence>MSIKLVTWPDAPLPPLAATARILCEPTGLWVIYTEMDTLWSSSEPRSTAVHISQDLTVSTIDVGMLTPIGADSTGLWCTAEPYPVVERSGGSRAFDPALVQIEEDAPVEDREDLVRSSGAWSRVDNSPTEIHRLPTPPPAVATSPVTLSRYRPGGNIDFLTVDRLVSGVDVVRGKLRLTYHPTGPVQRLDPGGTSISFSYPIEVIDLDLSDARMSEVFVADYDSTPGARGFPEEWLNTSIPEQDLDVDTDEMVAAIDLSAYDDCSWTLPAEDSAEVRIHVDTVLEHLANLDTPNLMWSNGDDRWHRIRSDYRDLVVKVREEWPLTEVVAEFTYAPRGTQRFRWRVPVFDNAGRPRVPRYLTVYLMEDLDTGHYGEPDPETGVIHLRH</sequence>